<comment type="similarity">
    <text evidence="1">Belongs to the sigma-70 factor family. ECF subfamily.</text>
</comment>
<dbReference type="PANTHER" id="PTHR43133">
    <property type="entry name" value="RNA POLYMERASE ECF-TYPE SIGMA FACTO"/>
    <property type="match status" value="1"/>
</dbReference>
<evidence type="ECO:0000256" key="4">
    <source>
        <dbReference type="ARBA" id="ARBA00023163"/>
    </source>
</evidence>
<protein>
    <submittedName>
        <fullName evidence="7">Sigma-24</fullName>
    </submittedName>
</protein>
<evidence type="ECO:0000313" key="7">
    <source>
        <dbReference type="EMBL" id="GAF03711.1"/>
    </source>
</evidence>
<dbReference type="AlphaFoldDB" id="W7YH34"/>
<dbReference type="PANTHER" id="PTHR43133:SF46">
    <property type="entry name" value="RNA POLYMERASE SIGMA-70 FACTOR ECF SUBFAMILY"/>
    <property type="match status" value="1"/>
</dbReference>
<dbReference type="Pfam" id="PF08281">
    <property type="entry name" value="Sigma70_r4_2"/>
    <property type="match status" value="1"/>
</dbReference>
<dbReference type="Pfam" id="PF04542">
    <property type="entry name" value="Sigma70_r2"/>
    <property type="match status" value="1"/>
</dbReference>
<evidence type="ECO:0000256" key="1">
    <source>
        <dbReference type="ARBA" id="ARBA00010641"/>
    </source>
</evidence>
<reference evidence="7 8" key="1">
    <citation type="journal article" date="2014" name="Genome Announc.">
        <title>Draft Genome Sequence of Cytophaga fermentans JCM 21142T, a Facultative Anaerobe Isolated from Marine Mud.</title>
        <authorList>
            <person name="Starns D."/>
            <person name="Oshima K."/>
            <person name="Suda W."/>
            <person name="Iino T."/>
            <person name="Yuki M."/>
            <person name="Inoue J."/>
            <person name="Kitamura K."/>
            <person name="Iida T."/>
            <person name="Darby A."/>
            <person name="Hattori M."/>
            <person name="Ohkuma M."/>
        </authorList>
    </citation>
    <scope>NUCLEOTIDE SEQUENCE [LARGE SCALE GENOMIC DNA]</scope>
    <source>
        <strain evidence="7 8">JCM 21142</strain>
    </source>
</reference>
<dbReference type="SUPFAM" id="SSF88946">
    <property type="entry name" value="Sigma2 domain of RNA polymerase sigma factors"/>
    <property type="match status" value="1"/>
</dbReference>
<dbReference type="GO" id="GO:0003677">
    <property type="term" value="F:DNA binding"/>
    <property type="evidence" value="ECO:0007669"/>
    <property type="project" value="InterPro"/>
</dbReference>
<comment type="caution">
    <text evidence="7">The sequence shown here is derived from an EMBL/GenBank/DDBJ whole genome shotgun (WGS) entry which is preliminary data.</text>
</comment>
<dbReference type="STRING" id="869213.GCA_000517085_02718"/>
<dbReference type="GO" id="GO:0006352">
    <property type="term" value="P:DNA-templated transcription initiation"/>
    <property type="evidence" value="ECO:0007669"/>
    <property type="project" value="InterPro"/>
</dbReference>
<accession>W7YH34</accession>
<dbReference type="EMBL" id="BAMD01000029">
    <property type="protein sequence ID" value="GAF03711.1"/>
    <property type="molecule type" value="Genomic_DNA"/>
</dbReference>
<dbReference type="InterPro" id="IPR013325">
    <property type="entry name" value="RNA_pol_sigma_r2"/>
</dbReference>
<keyword evidence="4" id="KW-0804">Transcription</keyword>
<dbReference type="RefSeq" id="WP_027472255.1">
    <property type="nucleotide sequence ID" value="NZ_BAMD01000029.1"/>
</dbReference>
<evidence type="ECO:0000259" key="6">
    <source>
        <dbReference type="Pfam" id="PF08281"/>
    </source>
</evidence>
<evidence type="ECO:0000259" key="5">
    <source>
        <dbReference type="Pfam" id="PF04542"/>
    </source>
</evidence>
<dbReference type="InterPro" id="IPR007627">
    <property type="entry name" value="RNA_pol_sigma70_r2"/>
</dbReference>
<dbReference type="SUPFAM" id="SSF88659">
    <property type="entry name" value="Sigma3 and sigma4 domains of RNA polymerase sigma factors"/>
    <property type="match status" value="1"/>
</dbReference>
<name>W7YH34_9BACT</name>
<dbReference type="Gene3D" id="1.10.1740.10">
    <property type="match status" value="1"/>
</dbReference>
<dbReference type="InterPro" id="IPR014284">
    <property type="entry name" value="RNA_pol_sigma-70_dom"/>
</dbReference>
<dbReference type="eggNOG" id="COG1595">
    <property type="taxonomic scope" value="Bacteria"/>
</dbReference>
<dbReference type="InterPro" id="IPR039425">
    <property type="entry name" value="RNA_pol_sigma-70-like"/>
</dbReference>
<dbReference type="CDD" id="cd06171">
    <property type="entry name" value="Sigma70_r4"/>
    <property type="match status" value="1"/>
</dbReference>
<feature type="domain" description="RNA polymerase sigma factor 70 region 4 type 2" evidence="6">
    <location>
        <begin position="126"/>
        <end position="176"/>
    </location>
</feature>
<dbReference type="Gene3D" id="1.10.10.10">
    <property type="entry name" value="Winged helix-like DNA-binding domain superfamily/Winged helix DNA-binding domain"/>
    <property type="match status" value="1"/>
</dbReference>
<feature type="domain" description="RNA polymerase sigma-70 region 2" evidence="5">
    <location>
        <begin position="29"/>
        <end position="91"/>
    </location>
</feature>
<dbReference type="NCBIfam" id="TIGR02937">
    <property type="entry name" value="sigma70-ECF"/>
    <property type="match status" value="1"/>
</dbReference>
<dbReference type="InterPro" id="IPR013249">
    <property type="entry name" value="RNA_pol_sigma70_r4_t2"/>
</dbReference>
<sequence>MDIPTSNISKSILEQFKAGNTKAFDTIYGMLSKRLCRFVRYSINNNEDVQEIVQEVFIKLWNERENLNLNKSFEAFVFTITKNKIHDYLRKTLQEKKYIESIIQNYSFQDNELEDIVNFRETDATIKKLIGMLPERRRKAFVLSRFGGKSYREISALMDISENTVDTHIRKALTFLKEGLIRFSSFIFFL</sequence>
<proteinExistence type="inferred from homology"/>
<evidence type="ECO:0000256" key="2">
    <source>
        <dbReference type="ARBA" id="ARBA00023015"/>
    </source>
</evidence>
<dbReference type="Proteomes" id="UP000019402">
    <property type="component" value="Unassembled WGS sequence"/>
</dbReference>
<dbReference type="InterPro" id="IPR014327">
    <property type="entry name" value="RNA_pol_sigma70_bacteroid"/>
</dbReference>
<dbReference type="InterPro" id="IPR036388">
    <property type="entry name" value="WH-like_DNA-bd_sf"/>
</dbReference>
<dbReference type="GO" id="GO:0016987">
    <property type="term" value="F:sigma factor activity"/>
    <property type="evidence" value="ECO:0007669"/>
    <property type="project" value="UniProtKB-KW"/>
</dbReference>
<evidence type="ECO:0000313" key="8">
    <source>
        <dbReference type="Proteomes" id="UP000019402"/>
    </source>
</evidence>
<gene>
    <name evidence="7" type="ORF">JCM21142_62390</name>
</gene>
<dbReference type="NCBIfam" id="TIGR02985">
    <property type="entry name" value="Sig70_bacteroi1"/>
    <property type="match status" value="1"/>
</dbReference>
<dbReference type="InterPro" id="IPR013324">
    <property type="entry name" value="RNA_pol_sigma_r3/r4-like"/>
</dbReference>
<keyword evidence="2" id="KW-0805">Transcription regulation</keyword>
<dbReference type="OrthoDB" id="1342792at2"/>
<evidence type="ECO:0000256" key="3">
    <source>
        <dbReference type="ARBA" id="ARBA00023082"/>
    </source>
</evidence>
<keyword evidence="3" id="KW-0731">Sigma factor</keyword>
<keyword evidence="8" id="KW-1185">Reference proteome</keyword>
<organism evidence="7 8">
    <name type="scientific">Saccharicrinis fermentans DSM 9555 = JCM 21142</name>
    <dbReference type="NCBI Taxonomy" id="869213"/>
    <lineage>
        <taxon>Bacteria</taxon>
        <taxon>Pseudomonadati</taxon>
        <taxon>Bacteroidota</taxon>
        <taxon>Bacteroidia</taxon>
        <taxon>Marinilabiliales</taxon>
        <taxon>Marinilabiliaceae</taxon>
        <taxon>Saccharicrinis</taxon>
    </lineage>
</organism>